<accession>A0A814Q1L4</accession>
<gene>
    <name evidence="2" type="ORF">CJN711_LOCUS7715</name>
    <name evidence="3" type="ORF">KQP761_LOCUS7948</name>
</gene>
<protein>
    <submittedName>
        <fullName evidence="2">Uncharacterized protein</fullName>
    </submittedName>
</protein>
<keyword evidence="1" id="KW-0472">Membrane</keyword>
<evidence type="ECO:0000313" key="3">
    <source>
        <dbReference type="EMBL" id="CAF1365376.1"/>
    </source>
</evidence>
<evidence type="ECO:0000313" key="2">
    <source>
        <dbReference type="EMBL" id="CAF1113204.1"/>
    </source>
</evidence>
<evidence type="ECO:0000256" key="1">
    <source>
        <dbReference type="SAM" id="Phobius"/>
    </source>
</evidence>
<comment type="caution">
    <text evidence="2">The sequence shown here is derived from an EMBL/GenBank/DDBJ whole genome shotgun (WGS) entry which is preliminary data.</text>
</comment>
<dbReference type="AlphaFoldDB" id="A0A814Q1L4"/>
<dbReference type="EMBL" id="CAJNOV010002722">
    <property type="protein sequence ID" value="CAF1113204.1"/>
    <property type="molecule type" value="Genomic_DNA"/>
</dbReference>
<dbReference type="Proteomes" id="UP000663834">
    <property type="component" value="Unassembled WGS sequence"/>
</dbReference>
<keyword evidence="1" id="KW-0812">Transmembrane</keyword>
<feature type="transmembrane region" description="Helical" evidence="1">
    <location>
        <begin position="36"/>
        <end position="54"/>
    </location>
</feature>
<evidence type="ECO:0000313" key="4">
    <source>
        <dbReference type="Proteomes" id="UP000663855"/>
    </source>
</evidence>
<dbReference type="Proteomes" id="UP000663855">
    <property type="component" value="Unassembled WGS sequence"/>
</dbReference>
<name>A0A814Q1L4_9BILA</name>
<feature type="transmembrane region" description="Helical" evidence="1">
    <location>
        <begin position="74"/>
        <end position="100"/>
    </location>
</feature>
<organism evidence="2 4">
    <name type="scientific">Rotaria magnacalcarata</name>
    <dbReference type="NCBI Taxonomy" id="392030"/>
    <lineage>
        <taxon>Eukaryota</taxon>
        <taxon>Metazoa</taxon>
        <taxon>Spiralia</taxon>
        <taxon>Gnathifera</taxon>
        <taxon>Rotifera</taxon>
        <taxon>Eurotatoria</taxon>
        <taxon>Bdelloidea</taxon>
        <taxon>Philodinida</taxon>
        <taxon>Philodinidae</taxon>
        <taxon>Rotaria</taxon>
    </lineage>
</organism>
<sequence length="123" mass="14015">MSSSINEINNKSVPMVSSLNQQPQPDYVNDSTTKELLTGLSAILMLVLLMIWFLYKAIQGLITSVNSSYSNGYGFFMCFSILFIFVLYIGCTELLCCVNFRSITIFKLKKFLNNLWPTCYLSF</sequence>
<keyword evidence="1" id="KW-1133">Transmembrane helix</keyword>
<dbReference type="EMBL" id="CAJNOW010002845">
    <property type="protein sequence ID" value="CAF1365376.1"/>
    <property type="molecule type" value="Genomic_DNA"/>
</dbReference>
<proteinExistence type="predicted"/>
<reference evidence="2" key="1">
    <citation type="submission" date="2021-02" db="EMBL/GenBank/DDBJ databases">
        <authorList>
            <person name="Nowell W R."/>
        </authorList>
    </citation>
    <scope>NUCLEOTIDE SEQUENCE</scope>
</reference>